<keyword evidence="4" id="KW-1185">Reference proteome</keyword>
<dbReference type="Pfam" id="PF01551">
    <property type="entry name" value="Peptidase_M23"/>
    <property type="match status" value="1"/>
</dbReference>
<dbReference type="PANTHER" id="PTHR21666">
    <property type="entry name" value="PEPTIDASE-RELATED"/>
    <property type="match status" value="1"/>
</dbReference>
<proteinExistence type="predicted"/>
<evidence type="ECO:0000313" key="4">
    <source>
        <dbReference type="Proteomes" id="UP001501747"/>
    </source>
</evidence>
<dbReference type="SUPFAM" id="SSF51261">
    <property type="entry name" value="Duplicated hybrid motif"/>
    <property type="match status" value="1"/>
</dbReference>
<evidence type="ECO:0000256" key="1">
    <source>
        <dbReference type="SAM" id="MobiDB-lite"/>
    </source>
</evidence>
<feature type="region of interest" description="Disordered" evidence="1">
    <location>
        <begin position="1"/>
        <end position="82"/>
    </location>
</feature>
<accession>A0ABP7RNM6</accession>
<dbReference type="CDD" id="cd12797">
    <property type="entry name" value="M23_peptidase"/>
    <property type="match status" value="1"/>
</dbReference>
<gene>
    <name evidence="3" type="ORF">GCM10022247_20580</name>
</gene>
<feature type="domain" description="M23ase beta-sheet core" evidence="2">
    <location>
        <begin position="205"/>
        <end position="300"/>
    </location>
</feature>
<feature type="compositionally biased region" description="Polar residues" evidence="1">
    <location>
        <begin position="52"/>
        <end position="69"/>
    </location>
</feature>
<protein>
    <recommendedName>
        <fullName evidence="2">M23ase beta-sheet core domain-containing protein</fullName>
    </recommendedName>
</protein>
<comment type="caution">
    <text evidence="3">The sequence shown here is derived from an EMBL/GenBank/DDBJ whole genome shotgun (WGS) entry which is preliminary data.</text>
</comment>
<sequence>MATVAAVRCHGPVTSQDAESVPIDSPGSPARNVRPDSPKTEGQALAQHRTPGGSQSSPALADALSQTGSRPKGAHRLPPPPSALRGRVVVAAVAAGAFVAAGAGQTLAPGGNSASASDEVAPLASGRSAVAALGMGGTAPSPDVVPLSSQISDPSLEVEKLAKSQQLRAELAKRAEQEAERNRVKFVKPASGTFTSGYGARWGATHYGLDIANRIGTPIYTVADGTIVAAGPASGFGLWVKVLHHDGTTTVYGHVDRILVKEGKKVKAGEQIATMGNRGFSTGPHLHFEVWNSGGRKINPLPWLNERGVFVR</sequence>
<dbReference type="InterPro" id="IPR016047">
    <property type="entry name" value="M23ase_b-sheet_dom"/>
</dbReference>
<dbReference type="Proteomes" id="UP001501747">
    <property type="component" value="Unassembled WGS sequence"/>
</dbReference>
<name>A0ABP7RNM6_9PSEU</name>
<evidence type="ECO:0000313" key="3">
    <source>
        <dbReference type="EMBL" id="GAA4000115.1"/>
    </source>
</evidence>
<dbReference type="PANTHER" id="PTHR21666:SF270">
    <property type="entry name" value="MUREIN HYDROLASE ACTIVATOR ENVC"/>
    <property type="match status" value="1"/>
</dbReference>
<dbReference type="Gene3D" id="2.70.70.10">
    <property type="entry name" value="Glucose Permease (Domain IIA)"/>
    <property type="match status" value="1"/>
</dbReference>
<dbReference type="InterPro" id="IPR050570">
    <property type="entry name" value="Cell_wall_metabolism_enzyme"/>
</dbReference>
<reference evidence="4" key="1">
    <citation type="journal article" date="2019" name="Int. J. Syst. Evol. Microbiol.">
        <title>The Global Catalogue of Microorganisms (GCM) 10K type strain sequencing project: providing services to taxonomists for standard genome sequencing and annotation.</title>
        <authorList>
            <consortium name="The Broad Institute Genomics Platform"/>
            <consortium name="The Broad Institute Genome Sequencing Center for Infectious Disease"/>
            <person name="Wu L."/>
            <person name="Ma J."/>
        </authorList>
    </citation>
    <scope>NUCLEOTIDE SEQUENCE [LARGE SCALE GENOMIC DNA]</scope>
    <source>
        <strain evidence="4">JCM 17342</strain>
    </source>
</reference>
<organism evidence="3 4">
    <name type="scientific">Allokutzneria multivorans</name>
    <dbReference type="NCBI Taxonomy" id="1142134"/>
    <lineage>
        <taxon>Bacteria</taxon>
        <taxon>Bacillati</taxon>
        <taxon>Actinomycetota</taxon>
        <taxon>Actinomycetes</taxon>
        <taxon>Pseudonocardiales</taxon>
        <taxon>Pseudonocardiaceae</taxon>
        <taxon>Allokutzneria</taxon>
    </lineage>
</organism>
<dbReference type="EMBL" id="BAABAL010000006">
    <property type="protein sequence ID" value="GAA4000115.1"/>
    <property type="molecule type" value="Genomic_DNA"/>
</dbReference>
<dbReference type="InterPro" id="IPR011055">
    <property type="entry name" value="Dup_hybrid_motif"/>
</dbReference>
<evidence type="ECO:0000259" key="2">
    <source>
        <dbReference type="Pfam" id="PF01551"/>
    </source>
</evidence>